<reference evidence="2 3" key="1">
    <citation type="submission" date="2016-12" db="EMBL/GenBank/DDBJ databases">
        <title>Study of bacterial adaptation to deep sea.</title>
        <authorList>
            <person name="Song J."/>
            <person name="Yoshizawa S."/>
            <person name="Kogure K."/>
        </authorList>
    </citation>
    <scope>NUCLEOTIDE SEQUENCE [LARGE SCALE GENOMIC DNA]</scope>
    <source>
        <strain evidence="2 3">SAORIC-165</strain>
    </source>
</reference>
<keyword evidence="1" id="KW-0472">Membrane</keyword>
<gene>
    <name evidence="2" type="ORF">BSZ32_01725</name>
</gene>
<keyword evidence="1" id="KW-1133">Transmembrane helix</keyword>
<dbReference type="Proteomes" id="UP000239907">
    <property type="component" value="Unassembled WGS sequence"/>
</dbReference>
<sequence>MRTSGMLGGFGGSPMYAAEQSMATAGMFLDTDLAIVIGQIIIPAAIIVMAATTNLLVALVTIEDRA</sequence>
<accession>A0A2S7TYK7</accession>
<evidence type="ECO:0000313" key="3">
    <source>
        <dbReference type="Proteomes" id="UP000239907"/>
    </source>
</evidence>
<organism evidence="2 3">
    <name type="scientific">Rubritalea profundi</name>
    <dbReference type="NCBI Taxonomy" id="1658618"/>
    <lineage>
        <taxon>Bacteria</taxon>
        <taxon>Pseudomonadati</taxon>
        <taxon>Verrucomicrobiota</taxon>
        <taxon>Verrucomicrobiia</taxon>
        <taxon>Verrucomicrobiales</taxon>
        <taxon>Rubritaleaceae</taxon>
        <taxon>Rubritalea</taxon>
    </lineage>
</organism>
<evidence type="ECO:0000256" key="1">
    <source>
        <dbReference type="SAM" id="Phobius"/>
    </source>
</evidence>
<dbReference type="AlphaFoldDB" id="A0A2S7TYK7"/>
<evidence type="ECO:0008006" key="4">
    <source>
        <dbReference type="Google" id="ProtNLM"/>
    </source>
</evidence>
<feature type="transmembrane region" description="Helical" evidence="1">
    <location>
        <begin position="33"/>
        <end position="62"/>
    </location>
</feature>
<protein>
    <recommendedName>
        <fullName evidence="4">ABC transmembrane type-1 domain-containing protein</fullName>
    </recommendedName>
</protein>
<keyword evidence="3" id="KW-1185">Reference proteome</keyword>
<dbReference type="EMBL" id="MQWA01000001">
    <property type="protein sequence ID" value="PQJ27337.1"/>
    <property type="molecule type" value="Genomic_DNA"/>
</dbReference>
<proteinExistence type="predicted"/>
<evidence type="ECO:0000313" key="2">
    <source>
        <dbReference type="EMBL" id="PQJ27337.1"/>
    </source>
</evidence>
<name>A0A2S7TYK7_9BACT</name>
<comment type="caution">
    <text evidence="2">The sequence shown here is derived from an EMBL/GenBank/DDBJ whole genome shotgun (WGS) entry which is preliminary data.</text>
</comment>
<keyword evidence="1" id="KW-0812">Transmembrane</keyword>